<feature type="signal peptide" evidence="1">
    <location>
        <begin position="1"/>
        <end position="22"/>
    </location>
</feature>
<proteinExistence type="predicted"/>
<dbReference type="Pfam" id="PF16868">
    <property type="entry name" value="NMT1_3"/>
    <property type="match status" value="1"/>
</dbReference>
<dbReference type="EMBL" id="FNYH01000012">
    <property type="protein sequence ID" value="SEI83416.1"/>
    <property type="molecule type" value="Genomic_DNA"/>
</dbReference>
<name>A0A1H6TW24_9GAMM</name>
<gene>
    <name evidence="2" type="ORF">SAMN05421831_11216</name>
</gene>
<dbReference type="AlphaFoldDB" id="A0A1H6TW24"/>
<dbReference type="Proteomes" id="UP000242999">
    <property type="component" value="Unassembled WGS sequence"/>
</dbReference>
<dbReference type="PANTHER" id="PTHR42941:SF1">
    <property type="entry name" value="SLL1037 PROTEIN"/>
    <property type="match status" value="1"/>
</dbReference>
<evidence type="ECO:0000313" key="3">
    <source>
        <dbReference type="Proteomes" id="UP000242999"/>
    </source>
</evidence>
<dbReference type="Gene3D" id="3.40.190.10">
    <property type="entry name" value="Periplasmic binding protein-like II"/>
    <property type="match status" value="2"/>
</dbReference>
<keyword evidence="3" id="KW-1185">Reference proteome</keyword>
<dbReference type="InterPro" id="IPR011852">
    <property type="entry name" value="TRAP_TAXI"/>
</dbReference>
<organism evidence="2 3">
    <name type="scientific">Allopseudospirillum japonicum</name>
    <dbReference type="NCBI Taxonomy" id="64971"/>
    <lineage>
        <taxon>Bacteria</taxon>
        <taxon>Pseudomonadati</taxon>
        <taxon>Pseudomonadota</taxon>
        <taxon>Gammaproteobacteria</taxon>
        <taxon>Oceanospirillales</taxon>
        <taxon>Oceanospirillaceae</taxon>
        <taxon>Allopseudospirillum</taxon>
    </lineage>
</organism>
<protein>
    <submittedName>
        <fullName evidence="2">Uncharacterized protein</fullName>
    </submittedName>
</protein>
<sequence length="277" mass="30210">MSQLVKTASLGLAFALIAPVHAEALRISSGSKGLTYSSVYTKNLLAMAQEQQLDAQELFSAGSQQNIERILAGQADIGFTQADILALYLDKHPQASQKIGLGGELTSECVYLVASKQSHLKDEDDIGQNTKLAIGEKGSGSVGSWQYLVRLEDDYREASVYYEGGLSALTKVISGQYDGFVWVSAPNQDNKYLQAINANADKLRMISLDDYSLNNKLPNGKSVYDFQKSTYNTQGLFDKEVVAPCTSTLIIGDATNQTAMEFIQEATLINKQRILSK</sequence>
<accession>A0A1H6TW24</accession>
<reference evidence="3" key="1">
    <citation type="submission" date="2016-10" db="EMBL/GenBank/DDBJ databases">
        <authorList>
            <person name="Varghese N."/>
            <person name="Submissions S."/>
        </authorList>
    </citation>
    <scope>NUCLEOTIDE SEQUENCE [LARGE SCALE GENOMIC DNA]</scope>
    <source>
        <strain evidence="3">DSM 7165</strain>
    </source>
</reference>
<keyword evidence="1" id="KW-0732">Signal</keyword>
<evidence type="ECO:0000313" key="2">
    <source>
        <dbReference type="EMBL" id="SEI83416.1"/>
    </source>
</evidence>
<feature type="chain" id="PRO_5017433734" evidence="1">
    <location>
        <begin position="23"/>
        <end position="277"/>
    </location>
</feature>
<dbReference type="OrthoDB" id="5624018at2"/>
<dbReference type="RefSeq" id="WP_093311497.1">
    <property type="nucleotide sequence ID" value="NZ_FNYH01000012.1"/>
</dbReference>
<dbReference type="PANTHER" id="PTHR42941">
    <property type="entry name" value="SLL1037 PROTEIN"/>
    <property type="match status" value="1"/>
</dbReference>
<dbReference type="SUPFAM" id="SSF53850">
    <property type="entry name" value="Periplasmic binding protein-like II"/>
    <property type="match status" value="1"/>
</dbReference>
<dbReference type="STRING" id="64971.SAMN05421831_11216"/>
<evidence type="ECO:0000256" key="1">
    <source>
        <dbReference type="SAM" id="SignalP"/>
    </source>
</evidence>